<sequence length="846" mass="94300">MANSTYAPPIDISSFAELVEEENQKHPHKIVECAFALDIGGSLAKLAYQHTFRYKVCVPKELSDPDSKRRTSVCGPFEFYDYREHEYEGHKLCFVKFETRLIDSCLDFIRSTVLPSYSDVDRDTIRLVGRVTGGGAFKYMSNILETLSGVEIEREDEMSSLVSGCTFLLRNIPDEVFIYDKRAMPAQIFLSSCMVNTYPFLLVNIGSGVSFLKVEADASYHRVGGTSLGGGTFWGIGSLLAGGQMSFDELLALADKGDHRQVDMLVKDIYGGAYESLGLPGDVIASSFGLAARRPNETRRPADMVKALLVAVSNNIGQLACLYAHQNGVRRILFGGFFIRGHRLTMEVISFAVNYWSQGEMKAMFLRHEGYLGAVGAFMKSRQQQETGHTNGEAGEGVGKHTSKRWAESYATALISRGSIPAFSNAEGLALSEFELEHLGDMSLEPFPLLLSSADYVPDTWDLTQDYKARVYWLGCFKQGVERLRRKAEESQAESDPHGSKQRARQFAERYVQFLSELSDRPSGRGILTVRCILEAQQHLLREFGFPDAFCVQKRAENSWALSCFPSIMERLGELNWEERQMALAQGVLTGNIFDWGASEAVRFFMQSQDSVEGMASFEKALAKLQPRPWLVDDFARWIERIRRPDDRPHCVLVFCDNSGADLILGVLPFVVECLDWGSKVILTANSVPAINDVTYRELLFLLNEAAGLEPRLQTALANGKLMCVDNGQSSPCLDLRQTSHNLVHLVKQEKVDLIVIEGMGRAVHTNLYARFCVDCLKVAVIKNSWLACRLGGDLFSVIFRYEEYSNERLPMGLSPAPTVPNHLLDSSSSENPMKSCDPAPPPSSC</sequence>
<comment type="similarity">
    <text evidence="23">Belongs to the type II pantothenate kinase family.</text>
</comment>
<comment type="subunit">
    <text evidence="6">Homodimer. Interacts with PKM.</text>
</comment>
<evidence type="ECO:0000313" key="26">
    <source>
        <dbReference type="WBParaSite" id="MCU_003792-RA"/>
    </source>
</evidence>
<evidence type="ECO:0000256" key="8">
    <source>
        <dbReference type="ARBA" id="ARBA00019490"/>
    </source>
</evidence>
<dbReference type="EC" id="2.7.1.33" evidence="7"/>
<dbReference type="Gene3D" id="3.30.420.40">
    <property type="match status" value="1"/>
</dbReference>
<dbReference type="InterPro" id="IPR043129">
    <property type="entry name" value="ATPase_NBD"/>
</dbReference>
<evidence type="ECO:0000256" key="3">
    <source>
        <dbReference type="ARBA" id="ARBA00001967"/>
    </source>
</evidence>
<evidence type="ECO:0000256" key="22">
    <source>
        <dbReference type="ARBA" id="ARBA00046055"/>
    </source>
</evidence>
<dbReference type="GO" id="GO:0005829">
    <property type="term" value="C:cytosol"/>
    <property type="evidence" value="ECO:0007669"/>
    <property type="project" value="TreeGrafter"/>
</dbReference>
<comment type="subcellular location">
    <subcellularLocation>
        <location evidence="4">Cytoplasm</location>
    </subcellularLocation>
</comment>
<accession>A0A5K3EWZ9</accession>
<evidence type="ECO:0000256" key="2">
    <source>
        <dbReference type="ARBA" id="ARBA00001936"/>
    </source>
</evidence>
<evidence type="ECO:0000256" key="9">
    <source>
        <dbReference type="ARBA" id="ARBA00022490"/>
    </source>
</evidence>
<keyword evidence="15" id="KW-0378">Hydrolase</keyword>
<dbReference type="CDD" id="cd24123">
    <property type="entry name" value="ASKHA_NBD_PanK-II_Pank4"/>
    <property type="match status" value="1"/>
</dbReference>
<dbReference type="GO" id="GO:0004594">
    <property type="term" value="F:pantothenate kinase activity"/>
    <property type="evidence" value="ECO:0007669"/>
    <property type="project" value="UniProtKB-EC"/>
</dbReference>
<dbReference type="InterPro" id="IPR002791">
    <property type="entry name" value="ARMT1-like_metal-bd"/>
</dbReference>
<dbReference type="GO" id="GO:0005634">
    <property type="term" value="C:nucleus"/>
    <property type="evidence" value="ECO:0007669"/>
    <property type="project" value="TreeGrafter"/>
</dbReference>
<comment type="cofactor">
    <cofactor evidence="2">
        <name>Mn(2+)</name>
        <dbReference type="ChEBI" id="CHEBI:29035"/>
    </cofactor>
</comment>
<dbReference type="Gene3D" id="3.40.50.10880">
    <property type="entry name" value="Uncharacterised protein PF01937, DUF89, domain 3"/>
    <property type="match status" value="1"/>
</dbReference>
<dbReference type="GO" id="GO:0046872">
    <property type="term" value="F:metal ion binding"/>
    <property type="evidence" value="ECO:0007669"/>
    <property type="project" value="UniProtKB-KW"/>
</dbReference>
<dbReference type="AlphaFoldDB" id="A0A5K3EWZ9"/>
<dbReference type="SUPFAM" id="SSF53067">
    <property type="entry name" value="Actin-like ATPase domain"/>
    <property type="match status" value="2"/>
</dbReference>
<keyword evidence="11" id="KW-0808">Transferase</keyword>
<dbReference type="Gene3D" id="3.30.420.510">
    <property type="match status" value="1"/>
</dbReference>
<organism evidence="26">
    <name type="scientific">Mesocestoides corti</name>
    <name type="common">Flatworm</name>
    <dbReference type="NCBI Taxonomy" id="53468"/>
    <lineage>
        <taxon>Eukaryota</taxon>
        <taxon>Metazoa</taxon>
        <taxon>Spiralia</taxon>
        <taxon>Lophotrochozoa</taxon>
        <taxon>Platyhelminthes</taxon>
        <taxon>Cestoda</taxon>
        <taxon>Eucestoda</taxon>
        <taxon>Cyclophyllidea</taxon>
        <taxon>Mesocestoididae</taxon>
        <taxon>Mesocestoides</taxon>
    </lineage>
</organism>
<keyword evidence="9" id="KW-0963">Cytoplasm</keyword>
<evidence type="ECO:0000256" key="21">
    <source>
        <dbReference type="ARBA" id="ARBA00032948"/>
    </source>
</evidence>
<comment type="catalytic activity">
    <reaction evidence="20">
        <text>(R)-4'-phospho-S-sulfopantetheine + H2O = (R)-S-sulfopantetheine + phosphate</text>
        <dbReference type="Rhea" id="RHEA:68340"/>
        <dbReference type="ChEBI" id="CHEBI:15377"/>
        <dbReference type="ChEBI" id="CHEBI:43474"/>
        <dbReference type="ChEBI" id="CHEBI:177302"/>
        <dbReference type="ChEBI" id="CHEBI:177303"/>
    </reaction>
    <physiologicalReaction direction="left-to-right" evidence="20">
        <dbReference type="Rhea" id="RHEA:68341"/>
    </physiologicalReaction>
</comment>
<reference evidence="26 27" key="1">
    <citation type="submission" date="2019-11" db="UniProtKB">
        <authorList>
            <consortium name="WormBaseParasite"/>
        </authorList>
    </citation>
    <scope>IDENTIFICATION</scope>
</reference>
<evidence type="ECO:0000256" key="4">
    <source>
        <dbReference type="ARBA" id="ARBA00004496"/>
    </source>
</evidence>
<feature type="domain" description="Damage-control phosphatase ARMT1-like metal-binding" evidence="25">
    <location>
        <begin position="476"/>
        <end position="792"/>
    </location>
</feature>
<name>A0A5K3EWZ9_MESCO</name>
<evidence type="ECO:0000256" key="16">
    <source>
        <dbReference type="ARBA" id="ARBA00022840"/>
    </source>
</evidence>
<comment type="pathway">
    <text evidence="5">Cofactor biosynthesis; coenzyme A biosynthesis; CoA from (R)-pantothenate: step 1/5.</text>
</comment>
<dbReference type="GO" id="GO:0015937">
    <property type="term" value="P:coenzyme A biosynthetic process"/>
    <property type="evidence" value="ECO:0007669"/>
    <property type="project" value="UniProtKB-KW"/>
</dbReference>
<feature type="region of interest" description="Disordered" evidence="24">
    <location>
        <begin position="821"/>
        <end position="846"/>
    </location>
</feature>
<evidence type="ECO:0000256" key="23">
    <source>
        <dbReference type="ARBA" id="ARBA00060870"/>
    </source>
</evidence>
<evidence type="ECO:0000256" key="13">
    <source>
        <dbReference type="ARBA" id="ARBA00022741"/>
    </source>
</evidence>
<dbReference type="WBParaSite" id="MCU_003792-RB">
    <property type="protein sequence ID" value="MCU_003792-RB"/>
    <property type="gene ID" value="MCU_003792"/>
</dbReference>
<dbReference type="Pfam" id="PF01937">
    <property type="entry name" value="ARMT1-like_dom"/>
    <property type="match status" value="1"/>
</dbReference>
<evidence type="ECO:0000256" key="7">
    <source>
        <dbReference type="ARBA" id="ARBA00012102"/>
    </source>
</evidence>
<keyword evidence="18" id="KW-0944">Nitration</keyword>
<evidence type="ECO:0000256" key="24">
    <source>
        <dbReference type="SAM" id="MobiDB-lite"/>
    </source>
</evidence>
<dbReference type="InterPro" id="IPR036075">
    <property type="entry name" value="ARMT-1-like_metal-bd_sf"/>
</dbReference>
<keyword evidence="19" id="KW-0464">Manganese</keyword>
<dbReference type="PANTHER" id="PTHR12280">
    <property type="entry name" value="PANTOTHENATE KINASE"/>
    <property type="match status" value="1"/>
</dbReference>
<evidence type="ECO:0000256" key="12">
    <source>
        <dbReference type="ARBA" id="ARBA00022723"/>
    </source>
</evidence>
<protein>
    <recommendedName>
        <fullName evidence="8">4'-phosphopantetheine phosphatase</fullName>
        <ecNumber evidence="7">2.7.1.33</ecNumber>
    </recommendedName>
    <alternativeName>
        <fullName evidence="21">Inactive pantothenic acid kinase 4</fullName>
    </alternativeName>
</protein>
<dbReference type="GO" id="GO:0016787">
    <property type="term" value="F:hydrolase activity"/>
    <property type="evidence" value="ECO:0007669"/>
    <property type="project" value="UniProtKB-KW"/>
</dbReference>
<evidence type="ECO:0000256" key="17">
    <source>
        <dbReference type="ARBA" id="ARBA00022993"/>
    </source>
</evidence>
<dbReference type="Pfam" id="PF03630">
    <property type="entry name" value="Fumble"/>
    <property type="match status" value="1"/>
</dbReference>
<comment type="cofactor">
    <cofactor evidence="3">
        <name>Ni(2+)</name>
        <dbReference type="ChEBI" id="CHEBI:49786"/>
    </cofactor>
</comment>
<evidence type="ECO:0000256" key="11">
    <source>
        <dbReference type="ARBA" id="ARBA00022679"/>
    </source>
</evidence>
<keyword evidence="12" id="KW-0479">Metal-binding</keyword>
<dbReference type="WBParaSite" id="MCU_003792-RA">
    <property type="protein sequence ID" value="MCU_003792-RA"/>
    <property type="gene ID" value="MCU_003792"/>
</dbReference>
<evidence type="ECO:0000256" key="20">
    <source>
        <dbReference type="ARBA" id="ARBA00029347"/>
    </source>
</evidence>
<keyword evidence="10" id="KW-0533">Nickel</keyword>
<dbReference type="FunFam" id="3.30.420.40:FF:000025">
    <property type="entry name" value="pantothenate kinase 2, mitochondrial"/>
    <property type="match status" value="1"/>
</dbReference>
<comment type="function">
    <text evidence="22">Phosphatase which shows a preference for 4'-phosphopantetheine and its oxidatively damaged forms (sulfonate or S-sulfonate), providing strong indirect evidence that the phosphatase activity pre-empts damage in the coenzyme A (CoA) pathway. Hydrolyzing excess 4'-phosphopantetheine could constitute a directed overflow mechanism to prevent its oxidation to the S-sulfonate, sulfonate, or other forms. Hydrolyzing 4'-phosphopantetheine sulfonate or S-sulfonate would forestall their conversion to inactive forms of CoA and acyl carrier protein. May play a role in the physiological regulation of CoA intracellular levels.</text>
</comment>
<evidence type="ECO:0000256" key="10">
    <source>
        <dbReference type="ARBA" id="ARBA00022596"/>
    </source>
</evidence>
<evidence type="ECO:0000256" key="1">
    <source>
        <dbReference type="ARBA" id="ARBA00001206"/>
    </source>
</evidence>
<evidence type="ECO:0000256" key="18">
    <source>
        <dbReference type="ARBA" id="ARBA00023074"/>
    </source>
</evidence>
<evidence type="ECO:0000259" key="25">
    <source>
        <dbReference type="Pfam" id="PF01937"/>
    </source>
</evidence>
<dbReference type="NCBIfam" id="TIGR00555">
    <property type="entry name" value="panK_eukar"/>
    <property type="match status" value="1"/>
</dbReference>
<proteinExistence type="inferred from homology"/>
<evidence type="ECO:0000256" key="14">
    <source>
        <dbReference type="ARBA" id="ARBA00022777"/>
    </source>
</evidence>
<dbReference type="InterPro" id="IPR035073">
    <property type="entry name" value="At2g17340_3_helix_bundle"/>
</dbReference>
<evidence type="ECO:0000256" key="5">
    <source>
        <dbReference type="ARBA" id="ARBA00005225"/>
    </source>
</evidence>
<evidence type="ECO:0000313" key="27">
    <source>
        <dbReference type="WBParaSite" id="MCU_003792-RB"/>
    </source>
</evidence>
<keyword evidence="13" id="KW-0547">Nucleotide-binding</keyword>
<keyword evidence="17" id="KW-0173">Coenzyme A biosynthesis</keyword>
<dbReference type="PANTHER" id="PTHR12280:SF20">
    <property type="entry name" value="4'-PHOSPHOPANTETHEINE PHOSPHATASE"/>
    <property type="match status" value="1"/>
</dbReference>
<keyword evidence="14" id="KW-0418">Kinase</keyword>
<dbReference type="Gene3D" id="1.20.1700.10">
    <property type="entry name" value="AF1104-like"/>
    <property type="match status" value="1"/>
</dbReference>
<dbReference type="InterPro" id="IPR004567">
    <property type="entry name" value="Type_II_PanK"/>
</dbReference>
<evidence type="ECO:0000256" key="19">
    <source>
        <dbReference type="ARBA" id="ARBA00023211"/>
    </source>
</evidence>
<evidence type="ECO:0000256" key="15">
    <source>
        <dbReference type="ARBA" id="ARBA00022801"/>
    </source>
</evidence>
<comment type="catalytic activity">
    <reaction evidence="1">
        <text>(R)-pantothenate + ATP = (R)-4'-phosphopantothenate + ADP + H(+)</text>
        <dbReference type="Rhea" id="RHEA:16373"/>
        <dbReference type="ChEBI" id="CHEBI:10986"/>
        <dbReference type="ChEBI" id="CHEBI:15378"/>
        <dbReference type="ChEBI" id="CHEBI:29032"/>
        <dbReference type="ChEBI" id="CHEBI:30616"/>
        <dbReference type="ChEBI" id="CHEBI:456216"/>
        <dbReference type="EC" id="2.7.1.33"/>
    </reaction>
</comment>
<keyword evidence="16" id="KW-0067">ATP-binding</keyword>
<dbReference type="GO" id="GO:0005524">
    <property type="term" value="F:ATP binding"/>
    <property type="evidence" value="ECO:0007669"/>
    <property type="project" value="UniProtKB-KW"/>
</dbReference>
<evidence type="ECO:0000256" key="6">
    <source>
        <dbReference type="ARBA" id="ARBA00011388"/>
    </source>
</evidence>
<dbReference type="SUPFAM" id="SSF111321">
    <property type="entry name" value="AF1104-like"/>
    <property type="match status" value="1"/>
</dbReference>